<dbReference type="Proteomes" id="UP000887579">
    <property type="component" value="Unplaced"/>
</dbReference>
<sequence>TKIFSATNWNKIRIDHEPRCVDNANYQEKYYGSKNKQIYSDEDFVK</sequence>
<reference evidence="2" key="1">
    <citation type="submission" date="2022-11" db="UniProtKB">
        <authorList>
            <consortium name="WormBaseParasite"/>
        </authorList>
    </citation>
    <scope>IDENTIFICATION</scope>
</reference>
<protein>
    <submittedName>
        <fullName evidence="2">Uncharacterized protein</fullName>
    </submittedName>
</protein>
<evidence type="ECO:0000313" key="1">
    <source>
        <dbReference type="Proteomes" id="UP000887579"/>
    </source>
</evidence>
<organism evidence="1 2">
    <name type="scientific">Panagrolaimus sp. ES5</name>
    <dbReference type="NCBI Taxonomy" id="591445"/>
    <lineage>
        <taxon>Eukaryota</taxon>
        <taxon>Metazoa</taxon>
        <taxon>Ecdysozoa</taxon>
        <taxon>Nematoda</taxon>
        <taxon>Chromadorea</taxon>
        <taxon>Rhabditida</taxon>
        <taxon>Tylenchina</taxon>
        <taxon>Panagrolaimomorpha</taxon>
        <taxon>Panagrolaimoidea</taxon>
        <taxon>Panagrolaimidae</taxon>
        <taxon>Panagrolaimus</taxon>
    </lineage>
</organism>
<evidence type="ECO:0000313" key="2">
    <source>
        <dbReference type="WBParaSite" id="ES5_v2.g18557.t1"/>
    </source>
</evidence>
<name>A0AC34FME1_9BILA</name>
<dbReference type="WBParaSite" id="ES5_v2.g18557.t1">
    <property type="protein sequence ID" value="ES5_v2.g18557.t1"/>
    <property type="gene ID" value="ES5_v2.g18557"/>
</dbReference>
<proteinExistence type="predicted"/>
<accession>A0AC34FME1</accession>